<feature type="domain" description="Manganese/iron superoxide dismutase C-terminal" evidence="2">
    <location>
        <begin position="143"/>
        <end position="242"/>
    </location>
</feature>
<dbReference type="EMBL" id="VOHE01000003">
    <property type="protein sequence ID" value="TWT19761.1"/>
    <property type="molecule type" value="Genomic_DNA"/>
</dbReference>
<dbReference type="PANTHER" id="PTHR42769">
    <property type="entry name" value="SUPEROXIDE DISMUTASE"/>
    <property type="match status" value="1"/>
</dbReference>
<comment type="caution">
    <text evidence="3">The sequence shown here is derived from an EMBL/GenBank/DDBJ whole genome shotgun (WGS) entry which is preliminary data.</text>
</comment>
<dbReference type="PANTHER" id="PTHR42769:SF3">
    <property type="entry name" value="SUPEROXIDE DISMUTASE [FE] 2, CHLOROPLASTIC"/>
    <property type="match status" value="1"/>
</dbReference>
<dbReference type="AlphaFoldDB" id="A0A5C5TZX5"/>
<protein>
    <submittedName>
        <fullName evidence="3">Superoxide dismutase</fullName>
    </submittedName>
</protein>
<accession>A0A5C5TZX5</accession>
<reference evidence="3 4" key="1">
    <citation type="submission" date="2019-07" db="EMBL/GenBank/DDBJ databases">
        <title>Luteimonas sp. YD-1 nov., isolated from acidic soil.</title>
        <authorList>
            <person name="Zhou J."/>
        </authorList>
    </citation>
    <scope>NUCLEOTIDE SEQUENCE [LARGE SCALE GENOMIC DNA]</scope>
    <source>
        <strain evidence="3 4">YD-1</strain>
    </source>
</reference>
<name>A0A5C5TZX5_9GAMM</name>
<evidence type="ECO:0000313" key="3">
    <source>
        <dbReference type="EMBL" id="TWT19761.1"/>
    </source>
</evidence>
<evidence type="ECO:0000259" key="2">
    <source>
        <dbReference type="Pfam" id="PF02777"/>
    </source>
</evidence>
<gene>
    <name evidence="3" type="ORF">FQY79_08005</name>
</gene>
<dbReference type="InterPro" id="IPR036314">
    <property type="entry name" value="SOD_C_sf"/>
</dbReference>
<dbReference type="SUPFAM" id="SSF54719">
    <property type="entry name" value="Fe,Mn superoxide dismutase (SOD), C-terminal domain"/>
    <property type="match status" value="1"/>
</dbReference>
<dbReference type="SUPFAM" id="SSF46609">
    <property type="entry name" value="Fe,Mn superoxide dismutase (SOD), N-terminal domain"/>
    <property type="match status" value="1"/>
</dbReference>
<dbReference type="InterPro" id="IPR036324">
    <property type="entry name" value="Mn/Fe_SOD_N_sf"/>
</dbReference>
<dbReference type="GO" id="GO:0004784">
    <property type="term" value="F:superoxide dismutase activity"/>
    <property type="evidence" value="ECO:0007669"/>
    <property type="project" value="UniProtKB-EC"/>
</dbReference>
<dbReference type="Pfam" id="PF02777">
    <property type="entry name" value="Sod_Fe_C"/>
    <property type="match status" value="1"/>
</dbReference>
<dbReference type="Gene3D" id="3.55.40.20">
    <property type="entry name" value="Iron/manganese superoxide dismutase, C-terminal domain"/>
    <property type="match status" value="1"/>
</dbReference>
<keyword evidence="4" id="KW-1185">Reference proteome</keyword>
<evidence type="ECO:0000256" key="1">
    <source>
        <dbReference type="ARBA" id="ARBA00049204"/>
    </source>
</evidence>
<proteinExistence type="predicted"/>
<dbReference type="InterPro" id="IPR019832">
    <property type="entry name" value="Mn/Fe_SOD_C"/>
</dbReference>
<dbReference type="GO" id="GO:0046872">
    <property type="term" value="F:metal ion binding"/>
    <property type="evidence" value="ECO:0007669"/>
    <property type="project" value="InterPro"/>
</dbReference>
<sequence length="257" mass="27164">MNSTSGCVSTSALMRSRTAMGLSSTGRRTRTGRIRGCVLYCLSPPDHAAAMPIEPRPLPCAPAAFVPHLAPEQVERHRQAQQRTLDALDALRDAGDDDAAPDLARLAVEARGALAAHAAQAWAEEFHWAALGPARGDEPGEPGGALAAAIQQAFGDPARMRERFAEAAGRLSGPGWLWLAQRRDGRLAILATPASATPLTGGDTPLLACCLWPHAMPEGDDALARYLAGFWALVDWQVVEARLDRAREASRAGAGPG</sequence>
<evidence type="ECO:0000313" key="4">
    <source>
        <dbReference type="Proteomes" id="UP000315949"/>
    </source>
</evidence>
<dbReference type="OrthoDB" id="9803125at2"/>
<comment type="catalytic activity">
    <reaction evidence="1">
        <text>2 superoxide + 2 H(+) = H2O2 + O2</text>
        <dbReference type="Rhea" id="RHEA:20696"/>
        <dbReference type="ChEBI" id="CHEBI:15378"/>
        <dbReference type="ChEBI" id="CHEBI:15379"/>
        <dbReference type="ChEBI" id="CHEBI:16240"/>
        <dbReference type="ChEBI" id="CHEBI:18421"/>
        <dbReference type="EC" id="1.15.1.1"/>
    </reaction>
</comment>
<dbReference type="Proteomes" id="UP000315949">
    <property type="component" value="Unassembled WGS sequence"/>
</dbReference>
<organism evidence="3 4">
    <name type="scientific">Luteimonas wenzhouensis</name>
    <dbReference type="NCBI Taxonomy" id="2599615"/>
    <lineage>
        <taxon>Bacteria</taxon>
        <taxon>Pseudomonadati</taxon>
        <taxon>Pseudomonadota</taxon>
        <taxon>Gammaproteobacteria</taxon>
        <taxon>Lysobacterales</taxon>
        <taxon>Lysobacteraceae</taxon>
        <taxon>Luteimonas</taxon>
    </lineage>
</organism>